<evidence type="ECO:0000256" key="2">
    <source>
        <dbReference type="SAM" id="Phobius"/>
    </source>
</evidence>
<proteinExistence type="predicted"/>
<dbReference type="KEGG" id="baqk:QN215_05665"/>
<name>A0AB39U4J0_9BIFI</name>
<dbReference type="AlphaFoldDB" id="A0AB39U4J0"/>
<feature type="transmembrane region" description="Helical" evidence="2">
    <location>
        <begin position="55"/>
        <end position="74"/>
    </location>
</feature>
<dbReference type="Pfam" id="PF09819">
    <property type="entry name" value="ABC_cobalt"/>
    <property type="match status" value="1"/>
</dbReference>
<keyword evidence="2" id="KW-0812">Transmembrane</keyword>
<dbReference type="EMBL" id="CP129674">
    <property type="protein sequence ID" value="XDS43790.1"/>
    <property type="molecule type" value="Genomic_DNA"/>
</dbReference>
<feature type="transmembrane region" description="Helical" evidence="2">
    <location>
        <begin position="94"/>
        <end position="111"/>
    </location>
</feature>
<reference evidence="3" key="1">
    <citation type="submission" date="2023-07" db="EMBL/GenBank/DDBJ databases">
        <title>Bifidobacterium aquikefiriaerophilum sp. nov. and Bifidobacterium eccum sp. nov., isolated from water kefir.</title>
        <authorList>
            <person name="Breselge S."/>
            <person name="Bellassi P."/>
            <person name="Barcenilla C."/>
            <person name="Alvarez-Ordonez A."/>
            <person name="Morelli L."/>
            <person name="Cotter P.D."/>
        </authorList>
    </citation>
    <scope>NUCLEOTIDE SEQUENCE</scope>
    <source>
        <strain evidence="3">WK041_4_12</strain>
    </source>
</reference>
<evidence type="ECO:0000313" key="3">
    <source>
        <dbReference type="EMBL" id="XDS43790.1"/>
    </source>
</evidence>
<feature type="transmembrane region" description="Helical" evidence="2">
    <location>
        <begin position="141"/>
        <end position="163"/>
    </location>
</feature>
<feature type="transmembrane region" description="Helical" evidence="2">
    <location>
        <begin position="202"/>
        <end position="225"/>
    </location>
</feature>
<protein>
    <submittedName>
        <fullName evidence="3">ECF transporter S component</fullName>
    </submittedName>
</protein>
<accession>A0AB39U4J0</accession>
<sequence length="245" mass="25544">MSHNSVSAPDRPVSATDDPVSATDNAVSAIHDAESQDSKGDTVARRRINAHWRPIDITVTSVIAVASGLVFWMFDLVVTAPTAFLEGLVPGLSGLISGFWYIAGPLAIIIVRKPGAAIYAETIGGLLELALGNQWGFSGSLVAGLVQGIFSELVFAIVMYRVWNAWTATLSGLVTGFGGALYALFILQSGLKATGGYVVTNIVANCISGAVISGILMWYLAIAIAKTGALSHFASGRMISGGIRS</sequence>
<keyword evidence="2" id="KW-1133">Transmembrane helix</keyword>
<organism evidence="3">
    <name type="scientific">Bifidobacterium aquikefiricola</name>
    <dbReference type="NCBI Taxonomy" id="3059038"/>
    <lineage>
        <taxon>Bacteria</taxon>
        <taxon>Bacillati</taxon>
        <taxon>Actinomycetota</taxon>
        <taxon>Actinomycetes</taxon>
        <taxon>Bifidobacteriales</taxon>
        <taxon>Bifidobacteriaceae</taxon>
        <taxon>Bifidobacterium</taxon>
    </lineage>
</organism>
<feature type="transmembrane region" description="Helical" evidence="2">
    <location>
        <begin position="170"/>
        <end position="190"/>
    </location>
</feature>
<dbReference type="RefSeq" id="WP_369343384.1">
    <property type="nucleotide sequence ID" value="NZ_CP129674.1"/>
</dbReference>
<keyword evidence="2" id="KW-0472">Membrane</keyword>
<feature type="region of interest" description="Disordered" evidence="1">
    <location>
        <begin position="1"/>
        <end position="21"/>
    </location>
</feature>
<dbReference type="InterPro" id="IPR017195">
    <property type="entry name" value="ABC_thiamin-permease_prd"/>
</dbReference>
<evidence type="ECO:0000256" key="1">
    <source>
        <dbReference type="SAM" id="MobiDB-lite"/>
    </source>
</evidence>
<gene>
    <name evidence="3" type="ORF">QN215_05665</name>
</gene>